<dbReference type="EC" id="5.6.2.4" evidence="5"/>
<evidence type="ECO:0000313" key="7">
    <source>
        <dbReference type="EMBL" id="KAJ7319126.1"/>
    </source>
</evidence>
<dbReference type="PANTHER" id="PTHR13710:SF105">
    <property type="entry name" value="ATP-DEPENDENT DNA HELICASE Q1"/>
    <property type="match status" value="1"/>
</dbReference>
<dbReference type="GO" id="GO:0005694">
    <property type="term" value="C:chromosome"/>
    <property type="evidence" value="ECO:0007669"/>
    <property type="project" value="TreeGrafter"/>
</dbReference>
<evidence type="ECO:0000256" key="1">
    <source>
        <dbReference type="ARBA" id="ARBA00005446"/>
    </source>
</evidence>
<comment type="caution">
    <text evidence="7">The sequence shown here is derived from an EMBL/GenBank/DDBJ whole genome shotgun (WGS) entry which is preliminary data.</text>
</comment>
<dbReference type="GO" id="GO:0005737">
    <property type="term" value="C:cytoplasm"/>
    <property type="evidence" value="ECO:0007669"/>
    <property type="project" value="TreeGrafter"/>
</dbReference>
<dbReference type="GO" id="GO:0000724">
    <property type="term" value="P:double-strand break repair via homologous recombination"/>
    <property type="evidence" value="ECO:0007669"/>
    <property type="project" value="TreeGrafter"/>
</dbReference>
<dbReference type="PROSITE" id="PS51192">
    <property type="entry name" value="HELICASE_ATP_BIND_1"/>
    <property type="match status" value="1"/>
</dbReference>
<dbReference type="GO" id="GO:0043138">
    <property type="term" value="F:3'-5' DNA helicase activity"/>
    <property type="evidence" value="ECO:0007669"/>
    <property type="project" value="UniProtKB-EC"/>
</dbReference>
<dbReference type="Pfam" id="PF00270">
    <property type="entry name" value="DEAD"/>
    <property type="match status" value="1"/>
</dbReference>
<dbReference type="InterPro" id="IPR014001">
    <property type="entry name" value="Helicase_ATP-bd"/>
</dbReference>
<dbReference type="GO" id="GO:0003677">
    <property type="term" value="F:DNA binding"/>
    <property type="evidence" value="ECO:0007669"/>
    <property type="project" value="UniProtKB-KW"/>
</dbReference>
<sequence length="235" mass="25679">MRDGLVHAGTGMGKTTIVAGPHAHESSAGKVTLFISPLIALHDEQVETFRDEFGLKAIAVNSSNGGCKPEQIVHGEHQIVLLSPEMALSCRFIREVLKNTEFGRRILSVVVDEAHVVSHWGASFRKKYGTLGTIRAFLPRGTPMIALSATLPVKDYVNIDIGNDRPNVSIIIRGIHHPLNTYADLDFIVAGIKSRADLKKTWIYADNIATGVEIIDHLTSLLPPELQDAVQGYDI</sequence>
<organism evidence="7 8">
    <name type="scientific">Mycena albidolilacea</name>
    <dbReference type="NCBI Taxonomy" id="1033008"/>
    <lineage>
        <taxon>Eukaryota</taxon>
        <taxon>Fungi</taxon>
        <taxon>Dikarya</taxon>
        <taxon>Basidiomycota</taxon>
        <taxon>Agaricomycotina</taxon>
        <taxon>Agaricomycetes</taxon>
        <taxon>Agaricomycetidae</taxon>
        <taxon>Agaricales</taxon>
        <taxon>Marasmiineae</taxon>
        <taxon>Mycenaceae</taxon>
        <taxon>Mycena</taxon>
    </lineage>
</organism>
<dbReference type="InterPro" id="IPR027417">
    <property type="entry name" value="P-loop_NTPase"/>
</dbReference>
<keyword evidence="3" id="KW-0413">Isomerase</keyword>
<accession>A0AAD6ZET1</accession>
<evidence type="ECO:0000256" key="3">
    <source>
        <dbReference type="ARBA" id="ARBA00023235"/>
    </source>
</evidence>
<dbReference type="GO" id="GO:0016787">
    <property type="term" value="F:hydrolase activity"/>
    <property type="evidence" value="ECO:0007669"/>
    <property type="project" value="UniProtKB-KW"/>
</dbReference>
<dbReference type="GO" id="GO:0005524">
    <property type="term" value="F:ATP binding"/>
    <property type="evidence" value="ECO:0007669"/>
    <property type="project" value="InterPro"/>
</dbReference>
<dbReference type="Proteomes" id="UP001218218">
    <property type="component" value="Unassembled WGS sequence"/>
</dbReference>
<evidence type="ECO:0000256" key="4">
    <source>
        <dbReference type="ARBA" id="ARBA00034617"/>
    </source>
</evidence>
<keyword evidence="2" id="KW-0238">DNA-binding</keyword>
<reference evidence="7" key="1">
    <citation type="submission" date="2023-03" db="EMBL/GenBank/DDBJ databases">
        <title>Massive genome expansion in bonnet fungi (Mycena s.s.) driven by repeated elements and novel gene families across ecological guilds.</title>
        <authorList>
            <consortium name="Lawrence Berkeley National Laboratory"/>
            <person name="Harder C.B."/>
            <person name="Miyauchi S."/>
            <person name="Viragh M."/>
            <person name="Kuo A."/>
            <person name="Thoen E."/>
            <person name="Andreopoulos B."/>
            <person name="Lu D."/>
            <person name="Skrede I."/>
            <person name="Drula E."/>
            <person name="Henrissat B."/>
            <person name="Morin E."/>
            <person name="Kohler A."/>
            <person name="Barry K."/>
            <person name="LaButti K."/>
            <person name="Morin E."/>
            <person name="Salamov A."/>
            <person name="Lipzen A."/>
            <person name="Mereny Z."/>
            <person name="Hegedus B."/>
            <person name="Baldrian P."/>
            <person name="Stursova M."/>
            <person name="Weitz H."/>
            <person name="Taylor A."/>
            <person name="Grigoriev I.V."/>
            <person name="Nagy L.G."/>
            <person name="Martin F."/>
            <person name="Kauserud H."/>
        </authorList>
    </citation>
    <scope>NUCLEOTIDE SEQUENCE</scope>
    <source>
        <strain evidence="7">CBHHK002</strain>
    </source>
</reference>
<dbReference type="SUPFAM" id="SSF52540">
    <property type="entry name" value="P-loop containing nucleoside triphosphate hydrolases"/>
    <property type="match status" value="1"/>
</dbReference>
<dbReference type="InterPro" id="IPR011545">
    <property type="entry name" value="DEAD/DEAH_box_helicase_dom"/>
</dbReference>
<dbReference type="GO" id="GO:0009378">
    <property type="term" value="F:four-way junction helicase activity"/>
    <property type="evidence" value="ECO:0007669"/>
    <property type="project" value="TreeGrafter"/>
</dbReference>
<dbReference type="EMBL" id="JARIHO010000055">
    <property type="protein sequence ID" value="KAJ7319126.1"/>
    <property type="molecule type" value="Genomic_DNA"/>
</dbReference>
<name>A0AAD6ZET1_9AGAR</name>
<dbReference type="SMART" id="SM00487">
    <property type="entry name" value="DEXDc"/>
    <property type="match status" value="1"/>
</dbReference>
<protein>
    <recommendedName>
        <fullName evidence="5">DNA 3'-5' helicase</fullName>
        <ecNumber evidence="5">5.6.2.4</ecNumber>
    </recommendedName>
</protein>
<comment type="catalytic activity">
    <reaction evidence="4">
        <text>Couples ATP hydrolysis with the unwinding of duplex DNA by translocating in the 3'-5' direction.</text>
        <dbReference type="EC" id="5.6.2.4"/>
    </reaction>
</comment>
<proteinExistence type="inferred from homology"/>
<evidence type="ECO:0000256" key="5">
    <source>
        <dbReference type="ARBA" id="ARBA00034808"/>
    </source>
</evidence>
<feature type="domain" description="Helicase ATP-binding" evidence="6">
    <location>
        <begin position="1"/>
        <end position="169"/>
    </location>
</feature>
<evidence type="ECO:0000313" key="8">
    <source>
        <dbReference type="Proteomes" id="UP001218218"/>
    </source>
</evidence>
<dbReference type="Gene3D" id="3.40.50.300">
    <property type="entry name" value="P-loop containing nucleotide triphosphate hydrolases"/>
    <property type="match status" value="1"/>
</dbReference>
<keyword evidence="8" id="KW-1185">Reference proteome</keyword>
<keyword evidence="7" id="KW-0378">Hydrolase</keyword>
<comment type="similarity">
    <text evidence="1">Belongs to the helicase family. RecQ subfamily.</text>
</comment>
<dbReference type="PANTHER" id="PTHR13710">
    <property type="entry name" value="DNA HELICASE RECQ FAMILY MEMBER"/>
    <property type="match status" value="1"/>
</dbReference>
<evidence type="ECO:0000259" key="6">
    <source>
        <dbReference type="PROSITE" id="PS51192"/>
    </source>
</evidence>
<gene>
    <name evidence="7" type="ORF">DFH08DRAFT_714220</name>
</gene>
<evidence type="ECO:0000256" key="2">
    <source>
        <dbReference type="ARBA" id="ARBA00023125"/>
    </source>
</evidence>
<dbReference type="AlphaFoldDB" id="A0AAD6ZET1"/>